<comment type="caution">
    <text evidence="9">The sequence shown here is derived from an EMBL/GenBank/DDBJ whole genome shotgun (WGS) entry which is preliminary data.</text>
</comment>
<dbReference type="Pfam" id="PF00528">
    <property type="entry name" value="BPD_transp_1"/>
    <property type="match status" value="1"/>
</dbReference>
<sequence length="316" mass="34699">MSRYIIRRLLLLVPVLLGVTFLTFALIRVIPGDIVTNMMGVTAANNAETRAKVLRELGLDRPMLEQYVWWLGRIVQGDFGYSFIHGGPVIDRIMRALPITLEMCLLSMVMALLIGVPLGVLSAVRRGRPIDYIARVFSLLGVAAPSFFIGTLIVIFGAIHFPNMPTLGYVPFFQDPLGNLARMFWPSLTFGIGIGAIILRYTRSSVLEVLGEDYIRTARAKGLSRFKVIFVHALRNALIPVITAVGVWTAFMIGGTVLIENIFAIPGVGRLVLGAIQNRDYPIIQATVLFLSFGVAITMLVADLLVAVADPRVKFA</sequence>
<feature type="transmembrane region" description="Helical" evidence="7">
    <location>
        <begin position="288"/>
        <end position="309"/>
    </location>
</feature>
<evidence type="ECO:0000259" key="8">
    <source>
        <dbReference type="PROSITE" id="PS50928"/>
    </source>
</evidence>
<feature type="transmembrane region" description="Helical" evidence="7">
    <location>
        <begin position="257"/>
        <end position="276"/>
    </location>
</feature>
<dbReference type="GO" id="GO:0005886">
    <property type="term" value="C:plasma membrane"/>
    <property type="evidence" value="ECO:0007669"/>
    <property type="project" value="UniProtKB-SubCell"/>
</dbReference>
<keyword evidence="10" id="KW-1185">Reference proteome</keyword>
<dbReference type="InterPro" id="IPR045621">
    <property type="entry name" value="BPD_transp_1_N"/>
</dbReference>
<comment type="subcellular location">
    <subcellularLocation>
        <location evidence="1 7">Cell membrane</location>
        <topology evidence="1 7">Multi-pass membrane protein</topology>
    </subcellularLocation>
</comment>
<keyword evidence="6 7" id="KW-0472">Membrane</keyword>
<organism evidence="9 10">
    <name type="scientific">Vineibacter terrae</name>
    <dbReference type="NCBI Taxonomy" id="2586908"/>
    <lineage>
        <taxon>Bacteria</taxon>
        <taxon>Pseudomonadati</taxon>
        <taxon>Pseudomonadota</taxon>
        <taxon>Alphaproteobacteria</taxon>
        <taxon>Hyphomicrobiales</taxon>
        <taxon>Vineibacter</taxon>
    </lineage>
</organism>
<dbReference type="Pfam" id="PF19300">
    <property type="entry name" value="BPD_transp_1_N"/>
    <property type="match status" value="1"/>
</dbReference>
<accession>A0A5C8PGN9</accession>
<name>A0A5C8PGN9_9HYPH</name>
<dbReference type="InterPro" id="IPR000515">
    <property type="entry name" value="MetI-like"/>
</dbReference>
<reference evidence="9 10" key="1">
    <citation type="submission" date="2019-06" db="EMBL/GenBank/DDBJ databases">
        <title>New taxonomy in bacterial strain CC-CFT640, isolated from vineyard.</title>
        <authorList>
            <person name="Lin S.-Y."/>
            <person name="Tsai C.-F."/>
            <person name="Young C.-C."/>
        </authorList>
    </citation>
    <scope>NUCLEOTIDE SEQUENCE [LARGE SCALE GENOMIC DNA]</scope>
    <source>
        <strain evidence="9 10">CC-CFT640</strain>
    </source>
</reference>
<evidence type="ECO:0000256" key="6">
    <source>
        <dbReference type="ARBA" id="ARBA00023136"/>
    </source>
</evidence>
<dbReference type="OrthoDB" id="7834831at2"/>
<feature type="transmembrane region" description="Helical" evidence="7">
    <location>
        <begin position="229"/>
        <end position="251"/>
    </location>
</feature>
<dbReference type="InterPro" id="IPR035906">
    <property type="entry name" value="MetI-like_sf"/>
</dbReference>
<dbReference type="GO" id="GO:0071916">
    <property type="term" value="F:dipeptide transmembrane transporter activity"/>
    <property type="evidence" value="ECO:0007669"/>
    <property type="project" value="TreeGrafter"/>
</dbReference>
<keyword evidence="4 7" id="KW-0812">Transmembrane</keyword>
<evidence type="ECO:0000313" key="10">
    <source>
        <dbReference type="Proteomes" id="UP000321638"/>
    </source>
</evidence>
<dbReference type="PANTHER" id="PTHR43163">
    <property type="entry name" value="DIPEPTIDE TRANSPORT SYSTEM PERMEASE PROTEIN DPPB-RELATED"/>
    <property type="match status" value="1"/>
</dbReference>
<feature type="domain" description="ABC transmembrane type-1" evidence="8">
    <location>
        <begin position="97"/>
        <end position="302"/>
    </location>
</feature>
<keyword evidence="5 7" id="KW-1133">Transmembrane helix</keyword>
<gene>
    <name evidence="9" type="ORF">FHP25_25835</name>
</gene>
<dbReference type="Gene3D" id="1.10.3720.10">
    <property type="entry name" value="MetI-like"/>
    <property type="match status" value="1"/>
</dbReference>
<feature type="transmembrane region" description="Helical" evidence="7">
    <location>
        <begin position="105"/>
        <end position="124"/>
    </location>
</feature>
<evidence type="ECO:0000313" key="9">
    <source>
        <dbReference type="EMBL" id="TXL72461.1"/>
    </source>
</evidence>
<comment type="similarity">
    <text evidence="7">Belongs to the binding-protein-dependent transport system permease family.</text>
</comment>
<dbReference type="SUPFAM" id="SSF161098">
    <property type="entry name" value="MetI-like"/>
    <property type="match status" value="1"/>
</dbReference>
<feature type="transmembrane region" description="Helical" evidence="7">
    <location>
        <begin position="136"/>
        <end position="160"/>
    </location>
</feature>
<evidence type="ECO:0000256" key="2">
    <source>
        <dbReference type="ARBA" id="ARBA00022448"/>
    </source>
</evidence>
<evidence type="ECO:0000256" key="7">
    <source>
        <dbReference type="RuleBase" id="RU363032"/>
    </source>
</evidence>
<dbReference type="PROSITE" id="PS50928">
    <property type="entry name" value="ABC_TM1"/>
    <property type="match status" value="1"/>
</dbReference>
<dbReference type="CDD" id="cd06261">
    <property type="entry name" value="TM_PBP2"/>
    <property type="match status" value="1"/>
</dbReference>
<evidence type="ECO:0000256" key="4">
    <source>
        <dbReference type="ARBA" id="ARBA00022692"/>
    </source>
</evidence>
<evidence type="ECO:0000256" key="5">
    <source>
        <dbReference type="ARBA" id="ARBA00022989"/>
    </source>
</evidence>
<dbReference type="AlphaFoldDB" id="A0A5C8PGN9"/>
<keyword evidence="2 7" id="KW-0813">Transport</keyword>
<keyword evidence="3" id="KW-1003">Cell membrane</keyword>
<dbReference type="EMBL" id="VDUZ01000033">
    <property type="protein sequence ID" value="TXL72461.1"/>
    <property type="molecule type" value="Genomic_DNA"/>
</dbReference>
<dbReference type="RefSeq" id="WP_147849871.1">
    <property type="nucleotide sequence ID" value="NZ_VDUZ01000033.1"/>
</dbReference>
<protein>
    <submittedName>
        <fullName evidence="9">ABC transporter permease</fullName>
    </submittedName>
</protein>
<evidence type="ECO:0000256" key="1">
    <source>
        <dbReference type="ARBA" id="ARBA00004651"/>
    </source>
</evidence>
<dbReference type="Proteomes" id="UP000321638">
    <property type="component" value="Unassembled WGS sequence"/>
</dbReference>
<feature type="transmembrane region" description="Helical" evidence="7">
    <location>
        <begin position="9"/>
        <end position="30"/>
    </location>
</feature>
<dbReference type="PANTHER" id="PTHR43163:SF6">
    <property type="entry name" value="DIPEPTIDE TRANSPORT SYSTEM PERMEASE PROTEIN DPPB-RELATED"/>
    <property type="match status" value="1"/>
</dbReference>
<evidence type="ECO:0000256" key="3">
    <source>
        <dbReference type="ARBA" id="ARBA00022475"/>
    </source>
</evidence>
<proteinExistence type="inferred from homology"/>
<feature type="transmembrane region" description="Helical" evidence="7">
    <location>
        <begin position="180"/>
        <end position="199"/>
    </location>
</feature>